<dbReference type="RefSeq" id="WP_155479148.1">
    <property type="nucleotide sequence ID" value="NZ_WNKV01000004.1"/>
</dbReference>
<comment type="caution">
    <text evidence="2">The sequence shown here is derived from an EMBL/GenBank/DDBJ whole genome shotgun (WGS) entry which is preliminary data.</text>
</comment>
<reference evidence="2 3" key="1">
    <citation type="submission" date="2019-11" db="EMBL/GenBank/DDBJ databases">
        <title>Whole-genome sequence of Rhodoplanes serenus DSM 18633, type strain.</title>
        <authorList>
            <person name="Kyndt J.A."/>
            <person name="Meyer T.E."/>
        </authorList>
    </citation>
    <scope>NUCLEOTIDE SEQUENCE [LARGE SCALE GENOMIC DNA]</scope>
    <source>
        <strain evidence="2 3">DSM 18633</strain>
    </source>
</reference>
<evidence type="ECO:0000313" key="3">
    <source>
        <dbReference type="Proteomes" id="UP000438991"/>
    </source>
</evidence>
<evidence type="ECO:0000313" key="2">
    <source>
        <dbReference type="EMBL" id="MTW16103.1"/>
    </source>
</evidence>
<dbReference type="Proteomes" id="UP000438991">
    <property type="component" value="Unassembled WGS sequence"/>
</dbReference>
<gene>
    <name evidence="2" type="ORF">GJ689_07765</name>
</gene>
<feature type="region of interest" description="Disordered" evidence="1">
    <location>
        <begin position="44"/>
        <end position="71"/>
    </location>
</feature>
<evidence type="ECO:0000256" key="1">
    <source>
        <dbReference type="SAM" id="MobiDB-lite"/>
    </source>
</evidence>
<dbReference type="AlphaFoldDB" id="A0A9X4XJ26"/>
<accession>A0A9X4XJ26</accession>
<protein>
    <submittedName>
        <fullName evidence="2">Uncharacterized protein</fullName>
    </submittedName>
</protein>
<dbReference type="EMBL" id="WNKV01000004">
    <property type="protein sequence ID" value="MTW16103.1"/>
    <property type="molecule type" value="Genomic_DNA"/>
</dbReference>
<name>A0A9X4XJ26_9BRAD</name>
<organism evidence="2 3">
    <name type="scientific">Rhodoplanes serenus</name>
    <dbReference type="NCBI Taxonomy" id="200615"/>
    <lineage>
        <taxon>Bacteria</taxon>
        <taxon>Pseudomonadati</taxon>
        <taxon>Pseudomonadota</taxon>
        <taxon>Alphaproteobacteria</taxon>
        <taxon>Hyphomicrobiales</taxon>
        <taxon>Nitrobacteraceae</taxon>
        <taxon>Rhodoplanes</taxon>
    </lineage>
</organism>
<proteinExistence type="predicted"/>
<feature type="compositionally biased region" description="Low complexity" evidence="1">
    <location>
        <begin position="53"/>
        <end position="64"/>
    </location>
</feature>
<sequence>MVEVDDLRAELMLIDENLARNDLSAAERASYNTRRKAIWQELHPETKRGAAGGAATKAKAEAAGQVGQQPPEIATRYDEAAASSTGQAERTIRRDCTRGEALGGAALAKVAPLRQSPPRR</sequence>